<keyword evidence="2" id="KW-1185">Reference proteome</keyword>
<comment type="caution">
    <text evidence="1">The sequence shown here is derived from an EMBL/GenBank/DDBJ whole genome shotgun (WGS) entry which is preliminary data.</text>
</comment>
<evidence type="ECO:0000313" key="2">
    <source>
        <dbReference type="Proteomes" id="UP001345963"/>
    </source>
</evidence>
<proteinExistence type="predicted"/>
<reference evidence="1 2" key="1">
    <citation type="submission" date="2021-07" db="EMBL/GenBank/DDBJ databases">
        <authorList>
            <person name="Palmer J.M."/>
        </authorList>
    </citation>
    <scope>NUCLEOTIDE SEQUENCE [LARGE SCALE GENOMIC DNA]</scope>
    <source>
        <strain evidence="1 2">AT_MEX2019</strain>
        <tissue evidence="1">Muscle</tissue>
    </source>
</reference>
<name>A0ABU7AU04_9TELE</name>
<evidence type="ECO:0000313" key="1">
    <source>
        <dbReference type="EMBL" id="MED6241727.1"/>
    </source>
</evidence>
<gene>
    <name evidence="1" type="ORF">ATANTOWER_025188</name>
</gene>
<accession>A0ABU7AU04</accession>
<sequence length="120" mass="13514">MSSSLSSIRHSELTSCLQSHIRKRWITSLSTRIPLTSSSQTLFGRNSSTTCLSILRLWASYPGMFKYHLASTRPITRIHCYQDHSPPCSLRLPLSLMPVNPIEQSFIVVNKYLNCSSSPA</sequence>
<dbReference type="Proteomes" id="UP001345963">
    <property type="component" value="Unassembled WGS sequence"/>
</dbReference>
<dbReference type="EMBL" id="JAHUTI010030083">
    <property type="protein sequence ID" value="MED6241727.1"/>
    <property type="molecule type" value="Genomic_DNA"/>
</dbReference>
<protein>
    <submittedName>
        <fullName evidence="1">Uncharacterized protein</fullName>
    </submittedName>
</protein>
<organism evidence="1 2">
    <name type="scientific">Ataeniobius toweri</name>
    <dbReference type="NCBI Taxonomy" id="208326"/>
    <lineage>
        <taxon>Eukaryota</taxon>
        <taxon>Metazoa</taxon>
        <taxon>Chordata</taxon>
        <taxon>Craniata</taxon>
        <taxon>Vertebrata</taxon>
        <taxon>Euteleostomi</taxon>
        <taxon>Actinopterygii</taxon>
        <taxon>Neopterygii</taxon>
        <taxon>Teleostei</taxon>
        <taxon>Neoteleostei</taxon>
        <taxon>Acanthomorphata</taxon>
        <taxon>Ovalentaria</taxon>
        <taxon>Atherinomorphae</taxon>
        <taxon>Cyprinodontiformes</taxon>
        <taxon>Goodeidae</taxon>
        <taxon>Ataeniobius</taxon>
    </lineage>
</organism>